<reference evidence="1 2" key="1">
    <citation type="submission" date="2014-03" db="EMBL/GenBank/DDBJ databases">
        <title>Draft genome sequence of the novel thermoacidophilic archaea Acidianus copahuensis ALE1 strain, isolated from Copahue volcanic area in Neuquen Argentina.</title>
        <authorList>
            <person name="Urbieta M.S."/>
            <person name="Rascovan N."/>
            <person name="Castro C."/>
            <person name="Revale S."/>
            <person name="Giaveno M.A."/>
            <person name="Vazquez M.P."/>
            <person name="Donati E.R."/>
        </authorList>
    </citation>
    <scope>NUCLEOTIDE SEQUENCE [LARGE SCALE GENOMIC DNA]</scope>
    <source>
        <strain evidence="1 2">ALE1</strain>
    </source>
</reference>
<accession>A0A031LV91</accession>
<gene>
    <name evidence="1" type="ORF">CM19_01050</name>
</gene>
<evidence type="ECO:0008006" key="3">
    <source>
        <dbReference type="Google" id="ProtNLM"/>
    </source>
</evidence>
<dbReference type="AlphaFoldDB" id="A0A031LV91"/>
<comment type="caution">
    <text evidence="1">The sequence shown here is derived from an EMBL/GenBank/DDBJ whole genome shotgun (WGS) entry which is preliminary data.</text>
</comment>
<protein>
    <recommendedName>
        <fullName evidence="3">Toprim domain-containing protein</fullName>
    </recommendedName>
</protein>
<name>A0A031LV91_9CREN</name>
<keyword evidence="2" id="KW-1185">Reference proteome</keyword>
<organism evidence="1 2">
    <name type="scientific">Candidatus Acidianus copahuensis</name>
    <dbReference type="NCBI Taxonomy" id="1160895"/>
    <lineage>
        <taxon>Archaea</taxon>
        <taxon>Thermoproteota</taxon>
        <taxon>Thermoprotei</taxon>
        <taxon>Sulfolobales</taxon>
        <taxon>Sulfolobaceae</taxon>
        <taxon>Acidianus</taxon>
    </lineage>
</organism>
<proteinExistence type="predicted"/>
<evidence type="ECO:0000313" key="2">
    <source>
        <dbReference type="Proteomes" id="UP000024332"/>
    </source>
</evidence>
<evidence type="ECO:0000313" key="1">
    <source>
        <dbReference type="EMBL" id="EZQ11414.1"/>
    </source>
</evidence>
<sequence>MIVLITEGNSDLCFILGLLGEPCSKKNPVSLPKGKRGNIDDLELYYAGGVDNVTNILRNQVDLDKAERTCILIDNDVSARGENKIRDSCGSRCEVIRFEHENMDELVYQLVKIIVKKHGGM</sequence>
<dbReference type="RefSeq" id="WP_048098568.1">
    <property type="nucleotide sequence ID" value="NZ_JFZT01000015.1"/>
</dbReference>
<dbReference type="Proteomes" id="UP000024332">
    <property type="component" value="Unassembled WGS sequence"/>
</dbReference>
<dbReference type="EMBL" id="JFZT01000015">
    <property type="protein sequence ID" value="EZQ11414.1"/>
    <property type="molecule type" value="Genomic_DNA"/>
</dbReference>